<dbReference type="EMBL" id="SODV01000002">
    <property type="protein sequence ID" value="TDW95774.1"/>
    <property type="molecule type" value="Genomic_DNA"/>
</dbReference>
<feature type="coiled-coil region" evidence="1">
    <location>
        <begin position="118"/>
        <end position="173"/>
    </location>
</feature>
<evidence type="ECO:0000313" key="3">
    <source>
        <dbReference type="EMBL" id="TDW95774.1"/>
    </source>
</evidence>
<organism evidence="3 4">
    <name type="scientific">Dinghuibacter silviterrae</name>
    <dbReference type="NCBI Taxonomy" id="1539049"/>
    <lineage>
        <taxon>Bacteria</taxon>
        <taxon>Pseudomonadati</taxon>
        <taxon>Bacteroidota</taxon>
        <taxon>Chitinophagia</taxon>
        <taxon>Chitinophagales</taxon>
        <taxon>Chitinophagaceae</taxon>
        <taxon>Dinghuibacter</taxon>
    </lineage>
</organism>
<gene>
    <name evidence="3" type="ORF">EDB95_3585</name>
</gene>
<reference evidence="3 4" key="1">
    <citation type="submission" date="2019-03" db="EMBL/GenBank/DDBJ databases">
        <title>Genomic Encyclopedia of Type Strains, Phase IV (KMG-IV): sequencing the most valuable type-strain genomes for metagenomic binning, comparative biology and taxonomic classification.</title>
        <authorList>
            <person name="Goeker M."/>
        </authorList>
    </citation>
    <scope>NUCLEOTIDE SEQUENCE [LARGE SCALE GENOMIC DNA]</scope>
    <source>
        <strain evidence="3 4">DSM 100059</strain>
    </source>
</reference>
<keyword evidence="2" id="KW-0472">Membrane</keyword>
<dbReference type="RefSeq" id="WP_133995444.1">
    <property type="nucleotide sequence ID" value="NZ_SODV01000002.1"/>
</dbReference>
<evidence type="ECO:0000256" key="1">
    <source>
        <dbReference type="SAM" id="Coils"/>
    </source>
</evidence>
<keyword evidence="2" id="KW-1133">Transmembrane helix</keyword>
<keyword evidence="4" id="KW-1185">Reference proteome</keyword>
<dbReference type="AlphaFoldDB" id="A0A4R8DEW6"/>
<keyword evidence="1" id="KW-0175">Coiled coil</keyword>
<accession>A0A4R8DEW6</accession>
<keyword evidence="2" id="KW-0812">Transmembrane</keyword>
<sequence length="185" mass="21252">MNDPLKKYIKAHRDEFDSEVPGPAVWEHISQRMTMTSAVRPLRAFRWGMAAAVTVLALISLGLYFQDRGDHSRRVPPPIQTDTTTEASYDQEMGHFSQIITIKYKEIESIKATHPELYRRFTADLQKLDQSYQELKTQLPGQANQEVVLQAMLQNLALQVDLINRQLDIIEQLKSESHVQPVTHI</sequence>
<dbReference type="OrthoDB" id="1120747at2"/>
<feature type="transmembrane region" description="Helical" evidence="2">
    <location>
        <begin position="44"/>
        <end position="65"/>
    </location>
</feature>
<evidence type="ECO:0000313" key="4">
    <source>
        <dbReference type="Proteomes" id="UP000294498"/>
    </source>
</evidence>
<dbReference type="Proteomes" id="UP000294498">
    <property type="component" value="Unassembled WGS sequence"/>
</dbReference>
<comment type="caution">
    <text evidence="3">The sequence shown here is derived from an EMBL/GenBank/DDBJ whole genome shotgun (WGS) entry which is preliminary data.</text>
</comment>
<evidence type="ECO:0000256" key="2">
    <source>
        <dbReference type="SAM" id="Phobius"/>
    </source>
</evidence>
<protein>
    <submittedName>
        <fullName evidence="3">Uncharacterized protein</fullName>
    </submittedName>
</protein>
<name>A0A4R8DEW6_9BACT</name>
<proteinExistence type="predicted"/>